<dbReference type="EMBL" id="JAHCVJ010000002">
    <property type="protein sequence ID" value="MBT0664024.1"/>
    <property type="molecule type" value="Genomic_DNA"/>
</dbReference>
<dbReference type="CDD" id="cd00130">
    <property type="entry name" value="PAS"/>
    <property type="match status" value="3"/>
</dbReference>
<feature type="domain" description="PAS" evidence="8">
    <location>
        <begin position="267"/>
        <end position="336"/>
    </location>
</feature>
<dbReference type="PANTHER" id="PTHR43304:SF1">
    <property type="entry name" value="PAC DOMAIN-CONTAINING PROTEIN"/>
    <property type="match status" value="1"/>
</dbReference>
<dbReference type="InterPro" id="IPR001789">
    <property type="entry name" value="Sig_transdc_resp-reg_receiver"/>
</dbReference>
<evidence type="ECO:0000256" key="4">
    <source>
        <dbReference type="ARBA" id="ARBA00022679"/>
    </source>
</evidence>
<evidence type="ECO:0000256" key="6">
    <source>
        <dbReference type="PROSITE-ProRule" id="PRU00169"/>
    </source>
</evidence>
<dbReference type="Gene3D" id="3.40.50.2300">
    <property type="match status" value="1"/>
</dbReference>
<dbReference type="SMART" id="SM00086">
    <property type="entry name" value="PAC"/>
    <property type="match status" value="2"/>
</dbReference>
<evidence type="ECO:0000256" key="1">
    <source>
        <dbReference type="ARBA" id="ARBA00000085"/>
    </source>
</evidence>
<dbReference type="PANTHER" id="PTHR43304">
    <property type="entry name" value="PHYTOCHROME-LIKE PROTEIN CPH1"/>
    <property type="match status" value="1"/>
</dbReference>
<dbReference type="SUPFAM" id="SSF52172">
    <property type="entry name" value="CheY-like"/>
    <property type="match status" value="1"/>
</dbReference>
<dbReference type="Pfam" id="PF00072">
    <property type="entry name" value="Response_reg"/>
    <property type="match status" value="1"/>
</dbReference>
<dbReference type="AlphaFoldDB" id="A0AAW4KZ32"/>
<evidence type="ECO:0000259" key="7">
    <source>
        <dbReference type="PROSITE" id="PS50110"/>
    </source>
</evidence>
<feature type="modified residue" description="4-aspartylphosphate" evidence="6">
    <location>
        <position position="61"/>
    </location>
</feature>
<evidence type="ECO:0000259" key="9">
    <source>
        <dbReference type="PROSITE" id="PS50113"/>
    </source>
</evidence>
<evidence type="ECO:0000256" key="5">
    <source>
        <dbReference type="ARBA" id="ARBA00022777"/>
    </source>
</evidence>
<keyword evidence="11" id="KW-1185">Reference proteome</keyword>
<keyword evidence="4" id="KW-0808">Transferase</keyword>
<dbReference type="Pfam" id="PF13188">
    <property type="entry name" value="PAS_8"/>
    <property type="match status" value="1"/>
</dbReference>
<dbReference type="Proteomes" id="UP000811899">
    <property type="component" value="Unassembled WGS sequence"/>
</dbReference>
<dbReference type="Gene3D" id="3.30.450.20">
    <property type="entry name" value="PAS domain"/>
    <property type="match status" value="3"/>
</dbReference>
<keyword evidence="3 6" id="KW-0597">Phosphoprotein</keyword>
<dbReference type="InterPro" id="IPR011006">
    <property type="entry name" value="CheY-like_superfamily"/>
</dbReference>
<dbReference type="InterPro" id="IPR000014">
    <property type="entry name" value="PAS"/>
</dbReference>
<feature type="domain" description="PAC" evidence="9">
    <location>
        <begin position="341"/>
        <end position="391"/>
    </location>
</feature>
<dbReference type="Pfam" id="PF00989">
    <property type="entry name" value="PAS"/>
    <property type="match status" value="1"/>
</dbReference>
<feature type="domain" description="PAS" evidence="8">
    <location>
        <begin position="166"/>
        <end position="211"/>
    </location>
</feature>
<dbReference type="InterPro" id="IPR001610">
    <property type="entry name" value="PAC"/>
</dbReference>
<organism evidence="10 11">
    <name type="scientific">Geoanaerobacter pelophilus</name>
    <dbReference type="NCBI Taxonomy" id="60036"/>
    <lineage>
        <taxon>Bacteria</taxon>
        <taxon>Pseudomonadati</taxon>
        <taxon>Thermodesulfobacteriota</taxon>
        <taxon>Desulfuromonadia</taxon>
        <taxon>Geobacterales</taxon>
        <taxon>Geobacteraceae</taxon>
        <taxon>Geoanaerobacter</taxon>
    </lineage>
</organism>
<dbReference type="SUPFAM" id="SSF55785">
    <property type="entry name" value="PYP-like sensor domain (PAS domain)"/>
    <property type="match status" value="3"/>
</dbReference>
<feature type="domain" description="PAC" evidence="9">
    <location>
        <begin position="214"/>
        <end position="266"/>
    </location>
</feature>
<dbReference type="SMART" id="SM00448">
    <property type="entry name" value="REC"/>
    <property type="match status" value="1"/>
</dbReference>
<feature type="domain" description="Response regulatory" evidence="7">
    <location>
        <begin position="9"/>
        <end position="126"/>
    </location>
</feature>
<evidence type="ECO:0000256" key="3">
    <source>
        <dbReference type="ARBA" id="ARBA00022553"/>
    </source>
</evidence>
<dbReference type="InterPro" id="IPR035965">
    <property type="entry name" value="PAS-like_dom_sf"/>
</dbReference>
<evidence type="ECO:0000259" key="8">
    <source>
        <dbReference type="PROSITE" id="PS50112"/>
    </source>
</evidence>
<dbReference type="SMART" id="SM00091">
    <property type="entry name" value="PAS"/>
    <property type="match status" value="3"/>
</dbReference>
<gene>
    <name evidence="10" type="ORF">KI809_06885</name>
</gene>
<dbReference type="NCBIfam" id="TIGR00229">
    <property type="entry name" value="sensory_box"/>
    <property type="match status" value="3"/>
</dbReference>
<dbReference type="CDD" id="cd00156">
    <property type="entry name" value="REC"/>
    <property type="match status" value="1"/>
</dbReference>
<dbReference type="PROSITE" id="PS50112">
    <property type="entry name" value="PAS"/>
    <property type="match status" value="3"/>
</dbReference>
<dbReference type="InterPro" id="IPR013655">
    <property type="entry name" value="PAS_fold_3"/>
</dbReference>
<evidence type="ECO:0000313" key="11">
    <source>
        <dbReference type="Proteomes" id="UP000811899"/>
    </source>
</evidence>
<dbReference type="InterPro" id="IPR013767">
    <property type="entry name" value="PAS_fold"/>
</dbReference>
<proteinExistence type="predicted"/>
<dbReference type="Pfam" id="PF08447">
    <property type="entry name" value="PAS_3"/>
    <property type="match status" value="1"/>
</dbReference>
<dbReference type="EC" id="2.7.13.3" evidence="2"/>
<dbReference type="GO" id="GO:0006355">
    <property type="term" value="P:regulation of DNA-templated transcription"/>
    <property type="evidence" value="ECO:0007669"/>
    <property type="project" value="InterPro"/>
</dbReference>
<dbReference type="InterPro" id="IPR000700">
    <property type="entry name" value="PAS-assoc_C"/>
</dbReference>
<name>A0AAW4KZ32_9BACT</name>
<dbReference type="PROSITE" id="PS50113">
    <property type="entry name" value="PAC"/>
    <property type="match status" value="2"/>
</dbReference>
<dbReference type="FunFam" id="3.30.450.20:FF:000088">
    <property type="entry name" value="Sensory transduction histidine kinase"/>
    <property type="match status" value="1"/>
</dbReference>
<keyword evidence="5" id="KW-0418">Kinase</keyword>
<reference evidence="10 11" key="1">
    <citation type="submission" date="2021-05" db="EMBL/GenBank/DDBJ databases">
        <title>The draft genome of Geobacter pelophilus DSM 12255.</title>
        <authorList>
            <person name="Xu Z."/>
            <person name="Masuda Y."/>
            <person name="Itoh H."/>
            <person name="Senoo K."/>
        </authorList>
    </citation>
    <scope>NUCLEOTIDE SEQUENCE [LARGE SCALE GENOMIC DNA]</scope>
    <source>
        <strain evidence="10 11">DSM 12255</strain>
    </source>
</reference>
<evidence type="ECO:0000313" key="10">
    <source>
        <dbReference type="EMBL" id="MBT0664024.1"/>
    </source>
</evidence>
<dbReference type="RefSeq" id="WP_214170795.1">
    <property type="nucleotide sequence ID" value="NZ_JAHCVJ010000002.1"/>
</dbReference>
<dbReference type="GO" id="GO:0004673">
    <property type="term" value="F:protein histidine kinase activity"/>
    <property type="evidence" value="ECO:0007669"/>
    <property type="project" value="UniProtKB-EC"/>
</dbReference>
<dbReference type="InterPro" id="IPR052162">
    <property type="entry name" value="Sensor_kinase/Photoreceptor"/>
</dbReference>
<comment type="caution">
    <text evidence="10">The sequence shown here is derived from an EMBL/GenBank/DDBJ whole genome shotgun (WGS) entry which is preliminary data.</text>
</comment>
<protein>
    <recommendedName>
        <fullName evidence="2">histidine kinase</fullName>
        <ecNumber evidence="2">2.7.13.3</ecNumber>
    </recommendedName>
</protein>
<dbReference type="GO" id="GO:0000160">
    <property type="term" value="P:phosphorelay signal transduction system"/>
    <property type="evidence" value="ECO:0007669"/>
    <property type="project" value="InterPro"/>
</dbReference>
<comment type="catalytic activity">
    <reaction evidence="1">
        <text>ATP + protein L-histidine = ADP + protein N-phospho-L-histidine.</text>
        <dbReference type="EC" id="2.7.13.3"/>
    </reaction>
</comment>
<sequence length="535" mass="61813">MLERNMPVRVLLIDDDEDDYVITRELLATSRWGVFNLEWLSSYEPGLEAMLANQHDIYLLDYNLRGRNGLDLIRNARESGCSGPMIVLTGINNRDIDIEAMQSGAVDFLVKGELDSGMLERSIRYALQRNQAEESLRKTASGLAKAQMIAHVGNWEWNIRSNDMSWSDEIYRIFGLYPQAFEASYEAFLRIVHPDDRALVNRKVNEALYDRQGYSFEHRLIIPSGGERMVHQQGEVTYDDNGTPLRMMGTVQDITERRNSEDALRLMEEKYSKAFHSSPDWVVMTRIADGRYVEVNDAFLQITGYSREEVIGRTSIDLGIWVDPRERVRMLKLLDERGKVRNLDVTFRIKSGATRFMVWSAEVIEFNGEAYLIAVARDVTEQRKLENDLVASKAELLRKHEELSRIFAQVETVKKEWEMTMDHVGDMVILADRDGKIKRCNRAFQQFVGLGYTEILGTDWVELLHQYDLITGMIYLQSIELYHEPTSRWFVLNPYPFDDPDFPDLSGTVITIHDATELKQISAQLEQAIRELEAR</sequence>
<dbReference type="Gene3D" id="2.10.70.100">
    <property type="match status" value="1"/>
</dbReference>
<accession>A0AAW4KZ32</accession>
<feature type="domain" description="PAS" evidence="8">
    <location>
        <begin position="413"/>
        <end position="468"/>
    </location>
</feature>
<evidence type="ECO:0000256" key="2">
    <source>
        <dbReference type="ARBA" id="ARBA00012438"/>
    </source>
</evidence>
<dbReference type="PROSITE" id="PS50110">
    <property type="entry name" value="RESPONSE_REGULATORY"/>
    <property type="match status" value="1"/>
</dbReference>